<feature type="active site" description="Proton donor/acceptor" evidence="2">
    <location>
        <position position="197"/>
    </location>
</feature>
<feature type="binding site" evidence="3">
    <location>
        <position position="17"/>
    </location>
    <ligand>
        <name>a divalent metal cation</name>
        <dbReference type="ChEBI" id="CHEBI:60240"/>
    </ligand>
</feature>
<organism evidence="5 6">
    <name type="scientific">Nonomuraea cavernae</name>
    <dbReference type="NCBI Taxonomy" id="2045107"/>
    <lineage>
        <taxon>Bacteria</taxon>
        <taxon>Bacillati</taxon>
        <taxon>Actinomycetota</taxon>
        <taxon>Actinomycetes</taxon>
        <taxon>Streptosporangiales</taxon>
        <taxon>Streptosporangiaceae</taxon>
        <taxon>Nonomuraea</taxon>
    </lineage>
</organism>
<evidence type="ECO:0000256" key="1">
    <source>
        <dbReference type="ARBA" id="ARBA00008853"/>
    </source>
</evidence>
<dbReference type="InterPro" id="IPR011042">
    <property type="entry name" value="6-blade_b-propeller_TolB-like"/>
</dbReference>
<dbReference type="InterPro" id="IPR013658">
    <property type="entry name" value="SGL"/>
</dbReference>
<dbReference type="Gene3D" id="2.120.10.30">
    <property type="entry name" value="TolB, C-terminal domain"/>
    <property type="match status" value="1"/>
</dbReference>
<dbReference type="GO" id="GO:0019853">
    <property type="term" value="P:L-ascorbic acid biosynthetic process"/>
    <property type="evidence" value="ECO:0007669"/>
    <property type="project" value="TreeGrafter"/>
</dbReference>
<dbReference type="RefSeq" id="WP_189122807.1">
    <property type="nucleotide sequence ID" value="NZ_BMNH01000002.1"/>
</dbReference>
<feature type="binding site" evidence="3">
    <location>
        <position position="102"/>
    </location>
    <ligand>
        <name>substrate</name>
    </ligand>
</feature>
<feature type="binding site" evidence="3">
    <location>
        <position position="100"/>
    </location>
    <ligand>
        <name>substrate</name>
    </ligand>
</feature>
<dbReference type="SUPFAM" id="SSF63829">
    <property type="entry name" value="Calcium-dependent phosphotriesterase"/>
    <property type="match status" value="1"/>
</dbReference>
<keyword evidence="3" id="KW-0862">Zinc</keyword>
<evidence type="ECO:0000256" key="2">
    <source>
        <dbReference type="PIRSR" id="PIRSR605511-1"/>
    </source>
</evidence>
<name>A0A917YQE5_9ACTN</name>
<dbReference type="Pfam" id="PF08450">
    <property type="entry name" value="SGL"/>
    <property type="match status" value="1"/>
</dbReference>
<comment type="cofactor">
    <cofactor evidence="3">
        <name>Zn(2+)</name>
        <dbReference type="ChEBI" id="CHEBI:29105"/>
    </cofactor>
    <text evidence="3">Binds 1 divalent metal cation per subunit.</text>
</comment>
<dbReference type="PANTHER" id="PTHR10907">
    <property type="entry name" value="REGUCALCIN"/>
    <property type="match status" value="1"/>
</dbReference>
<sequence>MTIAAHTVTGPVAQHAEGPVWSARWAGLRWVDMLAGDLLELGADGTVRRRHVGAVAAIIRPRTGGGFVVAAERELLVSDDDAFDAPLRSFGQAWSDPSIRMNEGGCDPDGRLYVGTMAYDQSPGRGALHVVEPDGSLRVVLSGATISNGFDFSPDGGRAYYADTVTGRVDVLDYDPERGLTGRRPFAVVDPGSGAPDGLTVDAEGGVWVALWQGGAVHRYSPEGALDAVVPLPVTKVTAVAFGGERLDRLFITTSRLGVDRSRQPDAGALFAADPGVRGRPVLPTAL</sequence>
<evidence type="ECO:0000313" key="6">
    <source>
        <dbReference type="Proteomes" id="UP000646523"/>
    </source>
</evidence>
<dbReference type="PANTHER" id="PTHR10907:SF47">
    <property type="entry name" value="REGUCALCIN"/>
    <property type="match status" value="1"/>
</dbReference>
<dbReference type="GO" id="GO:0005509">
    <property type="term" value="F:calcium ion binding"/>
    <property type="evidence" value="ECO:0007669"/>
    <property type="project" value="TreeGrafter"/>
</dbReference>
<dbReference type="InterPro" id="IPR005511">
    <property type="entry name" value="SMP-30"/>
</dbReference>
<protein>
    <submittedName>
        <fullName evidence="5">Gluconolactonase</fullName>
    </submittedName>
</protein>
<dbReference type="AlphaFoldDB" id="A0A917YQE5"/>
<dbReference type="Proteomes" id="UP000646523">
    <property type="component" value="Unassembled WGS sequence"/>
</dbReference>
<proteinExistence type="inferred from homology"/>
<reference evidence="5" key="1">
    <citation type="journal article" date="2014" name="Int. J. Syst. Evol. Microbiol.">
        <title>Complete genome sequence of Corynebacterium casei LMG S-19264T (=DSM 44701T), isolated from a smear-ripened cheese.</title>
        <authorList>
            <consortium name="US DOE Joint Genome Institute (JGI-PGF)"/>
            <person name="Walter F."/>
            <person name="Albersmeier A."/>
            <person name="Kalinowski J."/>
            <person name="Ruckert C."/>
        </authorList>
    </citation>
    <scope>NUCLEOTIDE SEQUENCE</scope>
    <source>
        <strain evidence="5">CGMCC 4.7368</strain>
    </source>
</reference>
<dbReference type="EMBL" id="BMNH01000002">
    <property type="protein sequence ID" value="GGO63433.1"/>
    <property type="molecule type" value="Genomic_DNA"/>
</dbReference>
<keyword evidence="6" id="KW-1185">Reference proteome</keyword>
<feature type="binding site" evidence="3">
    <location>
        <position position="148"/>
    </location>
    <ligand>
        <name>a divalent metal cation</name>
        <dbReference type="ChEBI" id="CHEBI:60240"/>
    </ligand>
</feature>
<gene>
    <name evidence="5" type="ORF">GCM10012289_10480</name>
</gene>
<comment type="caution">
    <text evidence="5">The sequence shown here is derived from an EMBL/GenBank/DDBJ whole genome shotgun (WGS) entry which is preliminary data.</text>
</comment>
<feature type="domain" description="SMP-30/Gluconolactonase/LRE-like region" evidence="4">
    <location>
        <begin position="16"/>
        <end position="255"/>
    </location>
</feature>
<feature type="binding site" evidence="3">
    <location>
        <position position="197"/>
    </location>
    <ligand>
        <name>a divalent metal cation</name>
        <dbReference type="ChEBI" id="CHEBI:60240"/>
    </ligand>
</feature>
<evidence type="ECO:0000256" key="3">
    <source>
        <dbReference type="PIRSR" id="PIRSR605511-2"/>
    </source>
</evidence>
<accession>A0A917YQE5</accession>
<keyword evidence="3" id="KW-0479">Metal-binding</keyword>
<dbReference type="PRINTS" id="PR01790">
    <property type="entry name" value="SMP30FAMILY"/>
</dbReference>
<comment type="similarity">
    <text evidence="1">Belongs to the SMP-30/CGR1 family.</text>
</comment>
<feature type="binding site" evidence="3">
    <location>
        <position position="120"/>
    </location>
    <ligand>
        <name>substrate</name>
    </ligand>
</feature>
<dbReference type="GO" id="GO:0004341">
    <property type="term" value="F:gluconolactonase activity"/>
    <property type="evidence" value="ECO:0007669"/>
    <property type="project" value="TreeGrafter"/>
</dbReference>
<evidence type="ECO:0000259" key="4">
    <source>
        <dbReference type="Pfam" id="PF08450"/>
    </source>
</evidence>
<evidence type="ECO:0000313" key="5">
    <source>
        <dbReference type="EMBL" id="GGO63433.1"/>
    </source>
</evidence>
<reference evidence="5" key="2">
    <citation type="submission" date="2020-09" db="EMBL/GenBank/DDBJ databases">
        <authorList>
            <person name="Sun Q."/>
            <person name="Zhou Y."/>
        </authorList>
    </citation>
    <scope>NUCLEOTIDE SEQUENCE</scope>
    <source>
        <strain evidence="5">CGMCC 4.7368</strain>
    </source>
</reference>